<dbReference type="InterPro" id="IPR029052">
    <property type="entry name" value="Metallo-depent_PP-like"/>
</dbReference>
<proteinExistence type="predicted"/>
<feature type="domain" description="Calcineurin-like phosphoesterase" evidence="1">
    <location>
        <begin position="6"/>
        <end position="298"/>
    </location>
</feature>
<evidence type="ECO:0000313" key="3">
    <source>
        <dbReference type="Proteomes" id="UP000280406"/>
    </source>
</evidence>
<protein>
    <recommendedName>
        <fullName evidence="1">Calcineurin-like phosphoesterase domain-containing protein</fullName>
    </recommendedName>
</protein>
<gene>
    <name evidence="2" type="ORF">D8869_03285</name>
</gene>
<name>A0AB74DVE4_STRSA</name>
<evidence type="ECO:0000313" key="2">
    <source>
        <dbReference type="EMBL" id="RSI53476.1"/>
    </source>
</evidence>
<dbReference type="EMBL" id="RJND01000002">
    <property type="protein sequence ID" value="RSI53476.1"/>
    <property type="molecule type" value="Genomic_DNA"/>
</dbReference>
<sequence length="563" mass="65534">MNEKPNIYVLSDLHFDKKALPGYVKQKLIKLENDPIAHFKYMEEVLKSGDYQYSKNKIKQNIKFFIDLLYSNREGNIFVLAGDFFDDFFETLDFIQILEKAQITSFVVLGNHDYWTYSDKKRTWIECIEQASMATERNKFCRLLLTGREYKIGNLVFIGDTGFTNLNYTVLDLNRIANVYDLFEYIDENDSNWLLTATIKDIENRVPDCTQVKNFDIETLKKLNKEWCDFANKRITRLNKNESLFIVTHWPMDSLAENAIDSWWQTLALFPKEETPYPSIYKPEPDNRYWLISGHTHRDVHYWNSIAVQAGYQNEKWFQDLTLASFGLLVPTEKLYSLIDINSSLSVFTDFSVIYQENNDNAETSLKVRRYGFRRAGNFGNKRAISAYIKNSEDYIQRVKKEIAQIKNEFAGNAGYSDALGWQLYHSKLAVEAAIDVLEKGYQENPFEFFTALLVSGYAYNARTHLLKSMRKVNVYDIVRQSMVFSTIKNIPEINLDEIVTIKALQGKNSSIKIGNIELKIPVVNGKHLDLDFFLPMANFFNNQLLGEDKPKEKMFQIEGDLS</sequence>
<evidence type="ECO:0000259" key="1">
    <source>
        <dbReference type="Pfam" id="PF00149"/>
    </source>
</evidence>
<dbReference type="Gene3D" id="3.60.21.10">
    <property type="match status" value="1"/>
</dbReference>
<dbReference type="InterPro" id="IPR004843">
    <property type="entry name" value="Calcineurin-like_PHP"/>
</dbReference>
<dbReference type="GO" id="GO:0016787">
    <property type="term" value="F:hydrolase activity"/>
    <property type="evidence" value="ECO:0007669"/>
    <property type="project" value="InterPro"/>
</dbReference>
<dbReference type="Proteomes" id="UP000280406">
    <property type="component" value="Unassembled WGS sequence"/>
</dbReference>
<reference evidence="2 3" key="1">
    <citation type="submission" date="2018-11" db="EMBL/GenBank/DDBJ databases">
        <title>Species Designations Belie Phenotypic and Genotypic Heterogeneity in Oral Streptococci.</title>
        <authorList>
            <person name="Velsko I."/>
        </authorList>
    </citation>
    <scope>NUCLEOTIDE SEQUENCE [LARGE SCALE GENOMIC DNA]</scope>
    <source>
        <strain evidence="2 3">BCC37</strain>
    </source>
</reference>
<organism evidence="2 3">
    <name type="scientific">Streptococcus sanguinis</name>
    <dbReference type="NCBI Taxonomy" id="1305"/>
    <lineage>
        <taxon>Bacteria</taxon>
        <taxon>Bacillati</taxon>
        <taxon>Bacillota</taxon>
        <taxon>Bacilli</taxon>
        <taxon>Lactobacillales</taxon>
        <taxon>Streptococcaceae</taxon>
        <taxon>Streptococcus</taxon>
    </lineage>
</organism>
<comment type="caution">
    <text evidence="2">The sequence shown here is derived from an EMBL/GenBank/DDBJ whole genome shotgun (WGS) entry which is preliminary data.</text>
</comment>
<accession>A0AB74DVE4</accession>
<dbReference type="SUPFAM" id="SSF56300">
    <property type="entry name" value="Metallo-dependent phosphatases"/>
    <property type="match status" value="1"/>
</dbReference>
<dbReference type="AlphaFoldDB" id="A0AB74DVE4"/>
<dbReference type="Pfam" id="PF00149">
    <property type="entry name" value="Metallophos"/>
    <property type="match status" value="1"/>
</dbReference>
<dbReference type="RefSeq" id="WP_125337466.1">
    <property type="nucleotide sequence ID" value="NZ_CP076615.1"/>
</dbReference>